<dbReference type="SUPFAM" id="SSF57756">
    <property type="entry name" value="Retrovirus zinc finger-like domains"/>
    <property type="match status" value="1"/>
</dbReference>
<evidence type="ECO:0000313" key="4">
    <source>
        <dbReference type="EMBL" id="GMN59734.1"/>
    </source>
</evidence>
<organism evidence="4 5">
    <name type="scientific">Ficus carica</name>
    <name type="common">Common fig</name>
    <dbReference type="NCBI Taxonomy" id="3494"/>
    <lineage>
        <taxon>Eukaryota</taxon>
        <taxon>Viridiplantae</taxon>
        <taxon>Streptophyta</taxon>
        <taxon>Embryophyta</taxon>
        <taxon>Tracheophyta</taxon>
        <taxon>Spermatophyta</taxon>
        <taxon>Magnoliopsida</taxon>
        <taxon>eudicotyledons</taxon>
        <taxon>Gunneridae</taxon>
        <taxon>Pentapetalae</taxon>
        <taxon>rosids</taxon>
        <taxon>fabids</taxon>
        <taxon>Rosales</taxon>
        <taxon>Moraceae</taxon>
        <taxon>Ficeae</taxon>
        <taxon>Ficus</taxon>
    </lineage>
</organism>
<name>A0AA88J0L2_FICCA</name>
<evidence type="ECO:0000313" key="5">
    <source>
        <dbReference type="Proteomes" id="UP001187192"/>
    </source>
</evidence>
<dbReference type="SMART" id="SM00343">
    <property type="entry name" value="ZnF_C2HC"/>
    <property type="match status" value="1"/>
</dbReference>
<reference evidence="4" key="1">
    <citation type="submission" date="2023-07" db="EMBL/GenBank/DDBJ databases">
        <title>draft genome sequence of fig (Ficus carica).</title>
        <authorList>
            <person name="Takahashi T."/>
            <person name="Nishimura K."/>
        </authorList>
    </citation>
    <scope>NUCLEOTIDE SEQUENCE</scope>
</reference>
<feature type="compositionally biased region" description="Low complexity" evidence="2">
    <location>
        <begin position="89"/>
        <end position="99"/>
    </location>
</feature>
<dbReference type="GO" id="GO:0003676">
    <property type="term" value="F:nucleic acid binding"/>
    <property type="evidence" value="ECO:0007669"/>
    <property type="project" value="InterPro"/>
</dbReference>
<dbReference type="PROSITE" id="PS50158">
    <property type="entry name" value="ZF_CCHC"/>
    <property type="match status" value="1"/>
</dbReference>
<accession>A0AA88J0L2</accession>
<keyword evidence="5" id="KW-1185">Reference proteome</keyword>
<proteinExistence type="predicted"/>
<feature type="compositionally biased region" description="Polar residues" evidence="2">
    <location>
        <begin position="120"/>
        <end position="134"/>
    </location>
</feature>
<protein>
    <recommendedName>
        <fullName evidence="3">CCHC-type domain-containing protein</fullName>
    </recommendedName>
</protein>
<dbReference type="EMBL" id="BTGU01000090">
    <property type="protein sequence ID" value="GMN59734.1"/>
    <property type="molecule type" value="Genomic_DNA"/>
</dbReference>
<dbReference type="Proteomes" id="UP001187192">
    <property type="component" value="Unassembled WGS sequence"/>
</dbReference>
<sequence>MAASRASDFDRKLKYMQAFQSLGPPTYAGNSDFVEAEDWLRRVTKCMDAIDVPVELRVTLAAFMLTGEADRWKRREETSDSEASGSGGKVTKSKSSSRSNRYRPFHCYKCGKAGHIQRNCPGNRSPSSDYNGGY</sequence>
<gene>
    <name evidence="4" type="ORF">TIFTF001_028833</name>
</gene>
<feature type="domain" description="CCHC-type" evidence="3">
    <location>
        <begin position="107"/>
        <end position="121"/>
    </location>
</feature>
<dbReference type="GO" id="GO:0008270">
    <property type="term" value="F:zinc ion binding"/>
    <property type="evidence" value="ECO:0007669"/>
    <property type="project" value="UniProtKB-KW"/>
</dbReference>
<keyword evidence="1" id="KW-0863">Zinc-finger</keyword>
<keyword evidence="1" id="KW-0479">Metal-binding</keyword>
<keyword evidence="1" id="KW-0862">Zinc</keyword>
<dbReference type="AlphaFoldDB" id="A0AA88J0L2"/>
<evidence type="ECO:0000256" key="1">
    <source>
        <dbReference type="PROSITE-ProRule" id="PRU00047"/>
    </source>
</evidence>
<comment type="caution">
    <text evidence="4">The sequence shown here is derived from an EMBL/GenBank/DDBJ whole genome shotgun (WGS) entry which is preliminary data.</text>
</comment>
<evidence type="ECO:0000256" key="2">
    <source>
        <dbReference type="SAM" id="MobiDB-lite"/>
    </source>
</evidence>
<evidence type="ECO:0000259" key="3">
    <source>
        <dbReference type="PROSITE" id="PS50158"/>
    </source>
</evidence>
<dbReference type="InterPro" id="IPR001878">
    <property type="entry name" value="Znf_CCHC"/>
</dbReference>
<dbReference type="InterPro" id="IPR036875">
    <property type="entry name" value="Znf_CCHC_sf"/>
</dbReference>
<feature type="region of interest" description="Disordered" evidence="2">
    <location>
        <begin position="72"/>
        <end position="134"/>
    </location>
</feature>
<dbReference type="Gene3D" id="4.10.60.10">
    <property type="entry name" value="Zinc finger, CCHC-type"/>
    <property type="match status" value="1"/>
</dbReference>
<dbReference type="Pfam" id="PF00098">
    <property type="entry name" value="zf-CCHC"/>
    <property type="match status" value="1"/>
</dbReference>